<keyword evidence="1" id="KW-0106">Calcium</keyword>
<organism evidence="3 4">
    <name type="scientific">Gregarina niphandrodes</name>
    <name type="common">Septate eugregarine</name>
    <dbReference type="NCBI Taxonomy" id="110365"/>
    <lineage>
        <taxon>Eukaryota</taxon>
        <taxon>Sar</taxon>
        <taxon>Alveolata</taxon>
        <taxon>Apicomplexa</taxon>
        <taxon>Conoidasida</taxon>
        <taxon>Gregarinasina</taxon>
        <taxon>Eugregarinorida</taxon>
        <taxon>Gregarinidae</taxon>
        <taxon>Gregarina</taxon>
    </lineage>
</organism>
<gene>
    <name evidence="3" type="ORF">GNI_059660</name>
</gene>
<dbReference type="SUPFAM" id="SSF47473">
    <property type="entry name" value="EF-hand"/>
    <property type="match status" value="1"/>
</dbReference>
<evidence type="ECO:0000259" key="2">
    <source>
        <dbReference type="PROSITE" id="PS50222"/>
    </source>
</evidence>
<dbReference type="InterPro" id="IPR002048">
    <property type="entry name" value="EF_hand_dom"/>
</dbReference>
<dbReference type="Proteomes" id="UP000019763">
    <property type="component" value="Unassembled WGS sequence"/>
</dbReference>
<evidence type="ECO:0000313" key="3">
    <source>
        <dbReference type="EMBL" id="EZG69134.1"/>
    </source>
</evidence>
<proteinExistence type="predicted"/>
<dbReference type="VEuPathDB" id="CryptoDB:GNI_059660"/>
<sequence length="185" mass="20538">MVETVHLSSILVAFDYDQDGVISVGDLNTLFGMLGIDATGDDCEMLLQTLLDFTKWQGDVSGRSGLSGLSVDGLERVMRASAHTEIDLRSNQWVLHFLKGGEEEASAATIGRIANTLSIPLSEKDCVDTMRMWGALVSHFKYSRDKFRTFGYVPQPPLELIHNLPLQEPTIDDKELLLILKNIMP</sequence>
<evidence type="ECO:0000313" key="4">
    <source>
        <dbReference type="Proteomes" id="UP000019763"/>
    </source>
</evidence>
<dbReference type="PROSITE" id="PS00018">
    <property type="entry name" value="EF_HAND_1"/>
    <property type="match status" value="1"/>
</dbReference>
<reference evidence="3" key="1">
    <citation type="submission" date="2013-12" db="EMBL/GenBank/DDBJ databases">
        <authorList>
            <person name="Omoto C.K."/>
            <person name="Sibley D."/>
            <person name="Venepally P."/>
            <person name="Hadjithomas M."/>
            <person name="Karamycheva S."/>
            <person name="Brunk B."/>
            <person name="Roos D."/>
            <person name="Caler E."/>
            <person name="Lorenzi H."/>
        </authorList>
    </citation>
    <scope>NUCLEOTIDE SEQUENCE</scope>
</reference>
<evidence type="ECO:0000256" key="1">
    <source>
        <dbReference type="ARBA" id="ARBA00022837"/>
    </source>
</evidence>
<dbReference type="EMBL" id="AFNH02000453">
    <property type="protein sequence ID" value="EZG69134.1"/>
    <property type="molecule type" value="Genomic_DNA"/>
</dbReference>
<comment type="caution">
    <text evidence="3">The sequence shown here is derived from an EMBL/GenBank/DDBJ whole genome shotgun (WGS) entry which is preliminary data.</text>
</comment>
<dbReference type="InterPro" id="IPR018247">
    <property type="entry name" value="EF_Hand_1_Ca_BS"/>
</dbReference>
<protein>
    <recommendedName>
        <fullName evidence="2">EF-hand domain-containing protein</fullName>
    </recommendedName>
</protein>
<feature type="domain" description="EF-hand" evidence="2">
    <location>
        <begin position="2"/>
        <end position="37"/>
    </location>
</feature>
<dbReference type="GeneID" id="22912185"/>
<dbReference type="AlphaFoldDB" id="A0A023B8M6"/>
<dbReference type="RefSeq" id="XP_011134483.1">
    <property type="nucleotide sequence ID" value="XM_011136181.1"/>
</dbReference>
<name>A0A023B8M6_GRENI</name>
<dbReference type="InterPro" id="IPR011992">
    <property type="entry name" value="EF-hand-dom_pair"/>
</dbReference>
<dbReference type="GO" id="GO:0005509">
    <property type="term" value="F:calcium ion binding"/>
    <property type="evidence" value="ECO:0007669"/>
    <property type="project" value="InterPro"/>
</dbReference>
<accession>A0A023B8M6</accession>
<dbReference type="PROSITE" id="PS50222">
    <property type="entry name" value="EF_HAND_2"/>
    <property type="match status" value="1"/>
</dbReference>
<keyword evidence="4" id="KW-1185">Reference proteome</keyword>